<accession>A0AAE3GRU5</accession>
<evidence type="ECO:0000313" key="2">
    <source>
        <dbReference type="EMBL" id="MCP2729159.1"/>
    </source>
</evidence>
<comment type="caution">
    <text evidence="2">The sequence shown here is derived from an EMBL/GenBank/DDBJ whole genome shotgun (WGS) entry which is preliminary data.</text>
</comment>
<dbReference type="InterPro" id="IPR025351">
    <property type="entry name" value="Pvc16_N"/>
</dbReference>
<dbReference type="EMBL" id="JAMZMM010000096">
    <property type="protein sequence ID" value="MCP2729159.1"/>
    <property type="molecule type" value="Genomic_DNA"/>
</dbReference>
<dbReference type="Pfam" id="PF14065">
    <property type="entry name" value="Pvc16_N"/>
    <property type="match status" value="1"/>
</dbReference>
<dbReference type="AlphaFoldDB" id="A0AAE3GRU5"/>
<protein>
    <submittedName>
        <fullName evidence="2">DUF4255 domain-containing protein</fullName>
    </submittedName>
</protein>
<proteinExistence type="predicted"/>
<reference evidence="2" key="1">
    <citation type="submission" date="2022-06" db="EMBL/GenBank/DDBJ databases">
        <title>New cyanobacteria of genus Symplocastrum in benthos of Lake Baikal.</title>
        <authorList>
            <person name="Sorokovikova E."/>
            <person name="Tikhonova I."/>
            <person name="Krasnopeev A."/>
            <person name="Evseev P."/>
            <person name="Gladkikh A."/>
            <person name="Belykh O."/>
        </authorList>
    </citation>
    <scope>NUCLEOTIDE SEQUENCE</scope>
    <source>
        <strain evidence="2">BBK-W-15</strain>
    </source>
</reference>
<evidence type="ECO:0000259" key="1">
    <source>
        <dbReference type="Pfam" id="PF14065"/>
    </source>
</evidence>
<dbReference type="RefSeq" id="WP_254011943.1">
    <property type="nucleotide sequence ID" value="NZ_JAMZMM010000096.1"/>
</dbReference>
<dbReference type="Proteomes" id="UP001204953">
    <property type="component" value="Unassembled WGS sequence"/>
</dbReference>
<gene>
    <name evidence="2" type="ORF">NJ959_11890</name>
</gene>
<name>A0AAE3GRU5_9CYAN</name>
<keyword evidence="3" id="KW-1185">Reference proteome</keyword>
<feature type="domain" description="Pvc16 N-terminal" evidence="1">
    <location>
        <begin position="5"/>
        <end position="192"/>
    </location>
</feature>
<organism evidence="2 3">
    <name type="scientific">Limnofasciculus baicalensis BBK-W-15</name>
    <dbReference type="NCBI Taxonomy" id="2699891"/>
    <lineage>
        <taxon>Bacteria</taxon>
        <taxon>Bacillati</taxon>
        <taxon>Cyanobacteriota</taxon>
        <taxon>Cyanophyceae</taxon>
        <taxon>Coleofasciculales</taxon>
        <taxon>Coleofasciculaceae</taxon>
        <taxon>Limnofasciculus</taxon>
        <taxon>Limnofasciculus baicalensis</taxon>
    </lineage>
</organism>
<evidence type="ECO:0000313" key="3">
    <source>
        <dbReference type="Proteomes" id="UP001204953"/>
    </source>
</evidence>
<sequence>MLKDLDKTLAELLKRELPSDLISSSNGQDEPPQVEISFATPDSQFVSNVKLPAIGLFLYDVRENLGLRNNEWSVEKQSNGTATKKRPSVRVDCSYLITAWPLNPSDIETEHLLLGEVMKVLLRYRKIPQAVLQGSLKNQELPLVAFTLRPSLLNSLGEFWQAIGGKPKATLNYTVTIAISVDESVESLPLVVNKAI</sequence>